<dbReference type="EMBL" id="JACDUU010000003">
    <property type="protein sequence ID" value="MBA2871275.1"/>
    <property type="molecule type" value="Genomic_DNA"/>
</dbReference>
<gene>
    <name evidence="1" type="ORF">HNQ85_001545</name>
</gene>
<dbReference type="Proteomes" id="UP000580891">
    <property type="component" value="Unassembled WGS sequence"/>
</dbReference>
<name>A0A7V9YZN0_9BACL</name>
<organism evidence="1 2">
    <name type="scientific">[Anoxybacillus] calidus</name>
    <dbReference type="NCBI Taxonomy" id="575178"/>
    <lineage>
        <taxon>Bacteria</taxon>
        <taxon>Bacillati</taxon>
        <taxon>Bacillota</taxon>
        <taxon>Bacilli</taxon>
        <taxon>Bacillales</taxon>
        <taxon>Anoxybacillaceae</taxon>
        <taxon>Paranoxybacillus</taxon>
    </lineage>
</organism>
<reference evidence="1 2" key="1">
    <citation type="submission" date="2020-07" db="EMBL/GenBank/DDBJ databases">
        <title>Genomic Encyclopedia of Type Strains, Phase IV (KMG-IV): sequencing the most valuable type-strain genomes for metagenomic binning, comparative biology and taxonomic classification.</title>
        <authorList>
            <person name="Goeker M."/>
        </authorList>
    </citation>
    <scope>NUCLEOTIDE SEQUENCE [LARGE SCALE GENOMIC DNA]</scope>
    <source>
        <strain evidence="1 2">DSM 25220</strain>
    </source>
</reference>
<dbReference type="RefSeq" id="WP_181537117.1">
    <property type="nucleotide sequence ID" value="NZ_JACDUU010000003.1"/>
</dbReference>
<protein>
    <recommendedName>
        <fullName evidence="3">Group-specific protein</fullName>
    </recommendedName>
</protein>
<proteinExistence type="predicted"/>
<keyword evidence="2" id="KW-1185">Reference proteome</keyword>
<dbReference type="AlphaFoldDB" id="A0A7V9YZN0"/>
<evidence type="ECO:0000313" key="1">
    <source>
        <dbReference type="EMBL" id="MBA2871275.1"/>
    </source>
</evidence>
<evidence type="ECO:0008006" key="3">
    <source>
        <dbReference type="Google" id="ProtNLM"/>
    </source>
</evidence>
<evidence type="ECO:0000313" key="2">
    <source>
        <dbReference type="Proteomes" id="UP000580891"/>
    </source>
</evidence>
<comment type="caution">
    <text evidence="1">The sequence shown here is derived from an EMBL/GenBank/DDBJ whole genome shotgun (WGS) entry which is preliminary data.</text>
</comment>
<accession>A0A7V9YZN0</accession>
<sequence>MFNSLPHGIKISITRSISAAFEQYMKSIQWDEKKYDLEAFVNYWRDYAEKNASWFDKMNEEMKSNPEFHEELAAKINETIEKILTEPPTEEQMKELDRLIQELGIEDIDYTCKTEAKYHIDRLKAMFEQ</sequence>